<dbReference type="InterPro" id="IPR042277">
    <property type="entry name" value="IST1-like"/>
</dbReference>
<sequence>MGSNGSKQWIKNRDELVKQLKLSTYRASLLRSKISNDLNKTYFAIKTEISNGNDGYLKAEDAIYKENLIETIDIITNVLNILVARRHLMSESSYKELIPQLYTVIYCSDKIAIEELQRVREIIERQLGKEFVRQAFDNVEGHVDTKLISHIFPPIPTSSDLEAKVAHVSEMYSRGREPVLKKVPEIKSSTSGNKAFDELMNRMNRLKE</sequence>
<reference evidence="2" key="1">
    <citation type="journal article" date="2023" name="Nat. Microbiol.">
        <title>Babesia duncani multi-omics identifies virulence factors and drug targets.</title>
        <authorList>
            <person name="Singh P."/>
            <person name="Lonardi S."/>
            <person name="Liang Q."/>
            <person name="Vydyam P."/>
            <person name="Khabirova E."/>
            <person name="Fang T."/>
            <person name="Gihaz S."/>
            <person name="Thekkiniath J."/>
            <person name="Munshi M."/>
            <person name="Abel S."/>
            <person name="Ciampossin L."/>
            <person name="Batugedara G."/>
            <person name="Gupta M."/>
            <person name="Lu X.M."/>
            <person name="Lenz T."/>
            <person name="Chakravarty S."/>
            <person name="Cornillot E."/>
            <person name="Hu Y."/>
            <person name="Ma W."/>
            <person name="Gonzalez L.M."/>
            <person name="Sanchez S."/>
            <person name="Estrada K."/>
            <person name="Sanchez-Flores A."/>
            <person name="Montero E."/>
            <person name="Harb O.S."/>
            <person name="Le Roch K.G."/>
            <person name="Mamoun C.B."/>
        </authorList>
    </citation>
    <scope>NUCLEOTIDE SEQUENCE</scope>
    <source>
        <strain evidence="2">WA1</strain>
    </source>
</reference>
<dbReference type="AlphaFoldDB" id="A0AAD9PJT9"/>
<dbReference type="GO" id="GO:0015031">
    <property type="term" value="P:protein transport"/>
    <property type="evidence" value="ECO:0007669"/>
    <property type="project" value="InterPro"/>
</dbReference>
<proteinExistence type="inferred from homology"/>
<protein>
    <submittedName>
        <fullName evidence="2">Bifunctional Vacuolar protein sorting-associated protein Ist1/Vacuolar protein sorting-associated protein IST1-like</fullName>
    </submittedName>
</protein>
<dbReference type="EMBL" id="JALLKP010000003">
    <property type="protein sequence ID" value="KAK2196024.1"/>
    <property type="molecule type" value="Genomic_DNA"/>
</dbReference>
<gene>
    <name evidence="2" type="ORF">BdWA1_002622</name>
</gene>
<dbReference type="Proteomes" id="UP001214638">
    <property type="component" value="Unassembled WGS sequence"/>
</dbReference>
<evidence type="ECO:0000313" key="3">
    <source>
        <dbReference type="Proteomes" id="UP001214638"/>
    </source>
</evidence>
<comment type="caution">
    <text evidence="2">The sequence shown here is derived from an EMBL/GenBank/DDBJ whole genome shotgun (WGS) entry which is preliminary data.</text>
</comment>
<keyword evidence="3" id="KW-1185">Reference proteome</keyword>
<dbReference type="RefSeq" id="XP_067802866.1">
    <property type="nucleotide sequence ID" value="XM_067947644.1"/>
</dbReference>
<evidence type="ECO:0000313" key="2">
    <source>
        <dbReference type="EMBL" id="KAK2196024.1"/>
    </source>
</evidence>
<accession>A0AAD9PJT9</accession>
<dbReference type="Pfam" id="PF03398">
    <property type="entry name" value="Ist1"/>
    <property type="match status" value="1"/>
</dbReference>
<dbReference type="GeneID" id="94336919"/>
<dbReference type="InterPro" id="IPR005061">
    <property type="entry name" value="Ist1"/>
</dbReference>
<organism evidence="2 3">
    <name type="scientific">Babesia duncani</name>
    <dbReference type="NCBI Taxonomy" id="323732"/>
    <lineage>
        <taxon>Eukaryota</taxon>
        <taxon>Sar</taxon>
        <taxon>Alveolata</taxon>
        <taxon>Apicomplexa</taxon>
        <taxon>Aconoidasida</taxon>
        <taxon>Piroplasmida</taxon>
        <taxon>Babesiidae</taxon>
        <taxon>Babesia</taxon>
    </lineage>
</organism>
<dbReference type="KEGG" id="bdw:94336919"/>
<name>A0AAD9PJT9_9APIC</name>
<comment type="similarity">
    <text evidence="1">Belongs to the IST1 family.</text>
</comment>
<dbReference type="Gene3D" id="1.20.1260.60">
    <property type="entry name" value="Vacuolar protein sorting-associated protein Ist1"/>
    <property type="match status" value="1"/>
</dbReference>
<evidence type="ECO:0000256" key="1">
    <source>
        <dbReference type="ARBA" id="ARBA00005536"/>
    </source>
</evidence>